<keyword evidence="5" id="KW-0288">FMN</keyword>
<dbReference type="InterPro" id="IPR001433">
    <property type="entry name" value="OxRdtase_FAD/NAD-bd"/>
</dbReference>
<keyword evidence="6" id="KW-0274">FAD</keyword>
<evidence type="ECO:0000259" key="11">
    <source>
        <dbReference type="PROSITE" id="PS51384"/>
    </source>
</evidence>
<keyword evidence="7" id="KW-0521">NADP</keyword>
<dbReference type="eggNOG" id="COG0369">
    <property type="taxonomic scope" value="Bacteria"/>
</dbReference>
<sequence length="373" mass="42640">MMNQNYSRLNPYLAKIIERVPLCSIDSGKEIYHIVIDIKGSGISYEVGDCLAILPSNHPERVQKVLSVLGLRETDRLIDTRANEDVDAIELFSKRLNINDCPLALVKKAAESSTDEDLLAIAQDKQQVKELDLVLFLERCGIGSLTAQDVADLLRPMMPRFYSIASSMDVVGEEVHLTVALGKCVIDGIKRHGVCTDYLCHQAPVERPELPVYLHPHRGFTLPENPETPIIMVGPGTGIAPFRGFMQQRERRASHHKHWLFFGDWTKKSHYYYSDYWENLSSKGMLKLDLAFSRDQEEKIYVQHLMRQNGRELVDWLREGAYFYVCGNASKMAKDVDLALHQVLEDHGNLTAEEARAYVKQMRADKRYLRDVY</sequence>
<dbReference type="GO" id="GO:0004783">
    <property type="term" value="F:sulfite reductase (NADPH) activity"/>
    <property type="evidence" value="ECO:0007669"/>
    <property type="project" value="UniProtKB-EC"/>
</dbReference>
<evidence type="ECO:0000256" key="8">
    <source>
        <dbReference type="ARBA" id="ARBA00023002"/>
    </source>
</evidence>
<gene>
    <name evidence="12" type="ordered locus">wcw_0319</name>
</gene>
<dbReference type="PROSITE" id="PS51384">
    <property type="entry name" value="FAD_FR"/>
    <property type="match status" value="1"/>
</dbReference>
<dbReference type="InterPro" id="IPR003097">
    <property type="entry name" value="CysJ-like_FAD-binding"/>
</dbReference>
<evidence type="ECO:0000256" key="6">
    <source>
        <dbReference type="ARBA" id="ARBA00022827"/>
    </source>
</evidence>
<dbReference type="InterPro" id="IPR017927">
    <property type="entry name" value="FAD-bd_FR_type"/>
</dbReference>
<dbReference type="Pfam" id="PF00175">
    <property type="entry name" value="NAD_binding_1"/>
    <property type="match status" value="1"/>
</dbReference>
<comment type="catalytic activity">
    <reaction evidence="10">
        <text>hydrogen sulfide + 3 NADP(+) + 3 H2O = sulfite + 3 NADPH + 4 H(+)</text>
        <dbReference type="Rhea" id="RHEA:13801"/>
        <dbReference type="ChEBI" id="CHEBI:15377"/>
        <dbReference type="ChEBI" id="CHEBI:15378"/>
        <dbReference type="ChEBI" id="CHEBI:17359"/>
        <dbReference type="ChEBI" id="CHEBI:29919"/>
        <dbReference type="ChEBI" id="CHEBI:57783"/>
        <dbReference type="ChEBI" id="CHEBI:58349"/>
        <dbReference type="EC" id="1.8.1.2"/>
    </reaction>
</comment>
<dbReference type="Gene3D" id="1.20.990.10">
    <property type="entry name" value="NADPH-cytochrome p450 Reductase, Chain A, domain 3"/>
    <property type="match status" value="1"/>
</dbReference>
<keyword evidence="9" id="KW-0028">Amino-acid biosynthesis</keyword>
<evidence type="ECO:0000256" key="4">
    <source>
        <dbReference type="ARBA" id="ARBA00022630"/>
    </source>
</evidence>
<dbReference type="InterPro" id="IPR039261">
    <property type="entry name" value="FNR_nucleotide-bd"/>
</dbReference>
<dbReference type="HOGENOM" id="CLU_001570_17_0_0"/>
<dbReference type="Gene3D" id="3.40.50.80">
    <property type="entry name" value="Nucleotide-binding domain of ferredoxin-NADP reductase (FNR) module"/>
    <property type="match status" value="1"/>
</dbReference>
<dbReference type="Pfam" id="PF00667">
    <property type="entry name" value="FAD_binding_1"/>
    <property type="match status" value="2"/>
</dbReference>
<organism evidence="12 13">
    <name type="scientific">Waddlia chondrophila (strain ATCC VR-1470 / WSU 86-1044)</name>
    <dbReference type="NCBI Taxonomy" id="716544"/>
    <lineage>
        <taxon>Bacteria</taxon>
        <taxon>Pseudomonadati</taxon>
        <taxon>Chlamydiota</taxon>
        <taxon>Chlamydiia</taxon>
        <taxon>Parachlamydiales</taxon>
        <taxon>Waddliaceae</taxon>
        <taxon>Waddlia</taxon>
    </lineage>
</organism>
<dbReference type="SUPFAM" id="SSF52343">
    <property type="entry name" value="Ferredoxin reductase-like, C-terminal NADP-linked domain"/>
    <property type="match status" value="1"/>
</dbReference>
<name>D6YU82_WADCW</name>
<dbReference type="OrthoDB" id="9789468at2"/>
<protein>
    <recommendedName>
        <fullName evidence="3">assimilatory sulfite reductase (NADPH)</fullName>
        <ecNumber evidence="3">1.8.1.2</ecNumber>
    </recommendedName>
</protein>
<evidence type="ECO:0000313" key="12">
    <source>
        <dbReference type="EMBL" id="ADI37693.1"/>
    </source>
</evidence>
<feature type="domain" description="FAD-binding FR-type" evidence="11">
    <location>
        <begin position="9"/>
        <end position="223"/>
    </location>
</feature>
<evidence type="ECO:0000256" key="3">
    <source>
        <dbReference type="ARBA" id="ARBA00012604"/>
    </source>
</evidence>
<dbReference type="SUPFAM" id="SSF63380">
    <property type="entry name" value="Riboflavin synthase domain-like"/>
    <property type="match status" value="1"/>
</dbReference>
<dbReference type="FunFam" id="3.40.50.80:FF:000001">
    <property type="entry name" value="NADPH--cytochrome P450 reductase 1"/>
    <property type="match status" value="1"/>
</dbReference>
<dbReference type="GO" id="GO:0010181">
    <property type="term" value="F:FMN binding"/>
    <property type="evidence" value="ECO:0007669"/>
    <property type="project" value="TreeGrafter"/>
</dbReference>
<dbReference type="EMBL" id="CP001928">
    <property type="protein sequence ID" value="ADI37693.1"/>
    <property type="molecule type" value="Genomic_DNA"/>
</dbReference>
<comment type="cofactor">
    <cofactor evidence="2">
        <name>FAD</name>
        <dbReference type="ChEBI" id="CHEBI:57692"/>
    </cofactor>
</comment>
<dbReference type="GO" id="GO:0019344">
    <property type="term" value="P:cysteine biosynthetic process"/>
    <property type="evidence" value="ECO:0007669"/>
    <property type="project" value="UniProtKB-KW"/>
</dbReference>
<dbReference type="PANTHER" id="PTHR19384">
    <property type="entry name" value="NITRIC OXIDE SYNTHASE-RELATED"/>
    <property type="match status" value="1"/>
</dbReference>
<dbReference type="AlphaFoldDB" id="D6YU82"/>
<dbReference type="PANTHER" id="PTHR19384:SF128">
    <property type="entry name" value="NADPH OXIDOREDUCTASE A"/>
    <property type="match status" value="1"/>
</dbReference>
<dbReference type="Gene3D" id="2.40.30.10">
    <property type="entry name" value="Translation factors"/>
    <property type="match status" value="1"/>
</dbReference>
<evidence type="ECO:0000256" key="9">
    <source>
        <dbReference type="ARBA" id="ARBA00023192"/>
    </source>
</evidence>
<dbReference type="Proteomes" id="UP000001505">
    <property type="component" value="Chromosome"/>
</dbReference>
<evidence type="ECO:0000256" key="5">
    <source>
        <dbReference type="ARBA" id="ARBA00022643"/>
    </source>
</evidence>
<keyword evidence="4" id="KW-0285">Flavoprotein</keyword>
<dbReference type="InterPro" id="IPR001709">
    <property type="entry name" value="Flavoprot_Pyr_Nucl_cyt_Rdtase"/>
</dbReference>
<evidence type="ECO:0000313" key="13">
    <source>
        <dbReference type="Proteomes" id="UP000001505"/>
    </source>
</evidence>
<keyword evidence="13" id="KW-1185">Reference proteome</keyword>
<dbReference type="STRING" id="716544.wcw_0319"/>
<evidence type="ECO:0000256" key="7">
    <source>
        <dbReference type="ARBA" id="ARBA00022857"/>
    </source>
</evidence>
<dbReference type="InterPro" id="IPR017938">
    <property type="entry name" value="Riboflavin_synthase-like_b-brl"/>
</dbReference>
<evidence type="ECO:0000256" key="10">
    <source>
        <dbReference type="ARBA" id="ARBA00052219"/>
    </source>
</evidence>
<dbReference type="EC" id="1.8.1.2" evidence="3"/>
<evidence type="ECO:0000256" key="1">
    <source>
        <dbReference type="ARBA" id="ARBA00001917"/>
    </source>
</evidence>
<keyword evidence="8 12" id="KW-0560">Oxidoreductase</keyword>
<reference evidence="12 13" key="1">
    <citation type="journal article" date="2010" name="PLoS ONE">
        <title>The Waddlia genome: a window into chlamydial biology.</title>
        <authorList>
            <person name="Bertelli C."/>
            <person name="Collyn F."/>
            <person name="Croxatto A."/>
            <person name="Ruckert C."/>
            <person name="Polkinghorne A."/>
            <person name="Kebbi-Beghdadi C."/>
            <person name="Goesmann A."/>
            <person name="Vaughan L."/>
            <person name="Greub G."/>
        </authorList>
    </citation>
    <scope>NUCLEOTIDE SEQUENCE [LARGE SCALE GENOMIC DNA]</scope>
    <source>
        <strain evidence="13">ATCC VR-1470 / WSU 86-1044</strain>
    </source>
</reference>
<dbReference type="InterPro" id="IPR023173">
    <property type="entry name" value="NADPH_Cyt_P450_Rdtase_alpha"/>
</dbReference>
<dbReference type="GO" id="GO:0050660">
    <property type="term" value="F:flavin adenine dinucleotide binding"/>
    <property type="evidence" value="ECO:0007669"/>
    <property type="project" value="TreeGrafter"/>
</dbReference>
<dbReference type="GO" id="GO:0005829">
    <property type="term" value="C:cytosol"/>
    <property type="evidence" value="ECO:0007669"/>
    <property type="project" value="TreeGrafter"/>
</dbReference>
<evidence type="ECO:0000256" key="2">
    <source>
        <dbReference type="ARBA" id="ARBA00001974"/>
    </source>
</evidence>
<proteinExistence type="predicted"/>
<dbReference type="RefSeq" id="WP_013181421.1">
    <property type="nucleotide sequence ID" value="NC_014225.1"/>
</dbReference>
<keyword evidence="9" id="KW-0198">Cysteine biosynthesis</keyword>
<comment type="cofactor">
    <cofactor evidence="1">
        <name>FMN</name>
        <dbReference type="ChEBI" id="CHEBI:58210"/>
    </cofactor>
</comment>
<dbReference type="KEGG" id="wch:wcw_0319"/>
<accession>D6YU82</accession>
<dbReference type="PRINTS" id="PR00371">
    <property type="entry name" value="FPNCR"/>
</dbReference>